<proteinExistence type="predicted"/>
<protein>
    <submittedName>
        <fullName evidence="2">Uncharacterized protein</fullName>
    </submittedName>
</protein>
<feature type="signal peptide" evidence="1">
    <location>
        <begin position="1"/>
        <end position="24"/>
    </location>
</feature>
<organism evidence="2 3">
    <name type="scientific">Kangiella geojedonensis</name>
    <dbReference type="NCBI Taxonomy" id="914150"/>
    <lineage>
        <taxon>Bacteria</taxon>
        <taxon>Pseudomonadati</taxon>
        <taxon>Pseudomonadota</taxon>
        <taxon>Gammaproteobacteria</taxon>
        <taxon>Kangiellales</taxon>
        <taxon>Kangiellaceae</taxon>
        <taxon>Kangiella</taxon>
    </lineage>
</organism>
<dbReference type="HOGENOM" id="CLU_1432793_0_0_6"/>
<dbReference type="RefSeq" id="WP_046561559.1">
    <property type="nucleotide sequence ID" value="NZ_CP010975.1"/>
</dbReference>
<dbReference type="EMBL" id="CP010975">
    <property type="protein sequence ID" value="AKE52498.1"/>
    <property type="molecule type" value="Genomic_DNA"/>
</dbReference>
<name>A0A0F6RCK7_9GAMM</name>
<dbReference type="OrthoDB" id="7063452at2"/>
<accession>A0A0F6RCK7</accession>
<keyword evidence="1" id="KW-0732">Signal</keyword>
<dbReference type="AlphaFoldDB" id="A0A0F6RCK7"/>
<feature type="chain" id="PRO_5005436757" evidence="1">
    <location>
        <begin position="25"/>
        <end position="189"/>
    </location>
</feature>
<dbReference type="KEGG" id="kge:TQ33_1552"/>
<reference evidence="2 3" key="1">
    <citation type="submission" date="2015-02" db="EMBL/GenBank/DDBJ databases">
        <title>Complete genome sequence of Kangiella geojedonensis strain YCS-5T.</title>
        <authorList>
            <person name="Kim K.M."/>
        </authorList>
    </citation>
    <scope>NUCLEOTIDE SEQUENCE [LARGE SCALE GENOMIC DNA]</scope>
    <source>
        <strain evidence="2 3">YCS-5</strain>
    </source>
</reference>
<sequence>MKRLYVMYVSLFLILLLASLSTEAAGTNSHITKEEAALWAEAFGETITTKEPKPESVGKDTSALTNISGVWVGYYEYDKPKGQPAGMFNAVIRDLGEQFAISFLEPRNRQDEYVQWAVNTSAKRQGRYIEFTKVYGHNENTQIQYNLTIRHDGAIMDGTWKIDDRTYGRAFFYKVDLQELKEIKQQAAD</sequence>
<keyword evidence="3" id="KW-1185">Reference proteome</keyword>
<gene>
    <name evidence="2" type="ORF">TQ33_1552</name>
</gene>
<dbReference type="Proteomes" id="UP000034071">
    <property type="component" value="Chromosome"/>
</dbReference>
<evidence type="ECO:0000313" key="2">
    <source>
        <dbReference type="EMBL" id="AKE52498.1"/>
    </source>
</evidence>
<evidence type="ECO:0000313" key="3">
    <source>
        <dbReference type="Proteomes" id="UP000034071"/>
    </source>
</evidence>
<evidence type="ECO:0000256" key="1">
    <source>
        <dbReference type="SAM" id="SignalP"/>
    </source>
</evidence>